<protein>
    <submittedName>
        <fullName evidence="3">SAM-dependent methyltransferase</fullName>
    </submittedName>
</protein>
<keyword evidence="3" id="KW-0808">Transferase</keyword>
<dbReference type="InterPro" id="IPR029063">
    <property type="entry name" value="SAM-dependent_MTases_sf"/>
</dbReference>
<feature type="compositionally biased region" description="Low complexity" evidence="1">
    <location>
        <begin position="313"/>
        <end position="330"/>
    </location>
</feature>
<dbReference type="PANTHER" id="PTHR13369:SF3">
    <property type="entry name" value="METHYLTRANSFERASE DOMAIN-CONTAINING PROTEIN"/>
    <property type="match status" value="1"/>
</dbReference>
<dbReference type="InterPro" id="IPR025714">
    <property type="entry name" value="Methyltranfer_dom"/>
</dbReference>
<evidence type="ECO:0000313" key="4">
    <source>
        <dbReference type="Proteomes" id="UP000663090"/>
    </source>
</evidence>
<accession>A0ABX7NAE7</accession>
<reference evidence="3 4" key="1">
    <citation type="submission" date="2021-02" db="EMBL/GenBank/DDBJ databases">
        <title>De Novo genome assembly of isolated myxobacteria.</title>
        <authorList>
            <person name="Stevens D.C."/>
        </authorList>
    </citation>
    <scope>NUCLEOTIDE SEQUENCE [LARGE SCALE GENOMIC DNA]</scope>
    <source>
        <strain evidence="3 4">SCHIC003</strain>
    </source>
</reference>
<evidence type="ECO:0000256" key="1">
    <source>
        <dbReference type="SAM" id="MobiDB-lite"/>
    </source>
</evidence>
<name>A0ABX7NAE7_9BACT</name>
<feature type="domain" description="Methyltransferase" evidence="2">
    <location>
        <begin position="73"/>
        <end position="210"/>
    </location>
</feature>
<feature type="region of interest" description="Disordered" evidence="1">
    <location>
        <begin position="1"/>
        <end position="29"/>
    </location>
</feature>
<feature type="region of interest" description="Disordered" evidence="1">
    <location>
        <begin position="307"/>
        <end position="336"/>
    </location>
</feature>
<evidence type="ECO:0000313" key="3">
    <source>
        <dbReference type="EMBL" id="QSQ13283.1"/>
    </source>
</evidence>
<gene>
    <name evidence="3" type="ORF">JY572_33880</name>
</gene>
<dbReference type="GO" id="GO:0008168">
    <property type="term" value="F:methyltransferase activity"/>
    <property type="evidence" value="ECO:0007669"/>
    <property type="project" value="UniProtKB-KW"/>
</dbReference>
<organism evidence="3 4">
    <name type="scientific">Myxococcus landrumensis</name>
    <dbReference type="NCBI Taxonomy" id="2813577"/>
    <lineage>
        <taxon>Bacteria</taxon>
        <taxon>Pseudomonadati</taxon>
        <taxon>Myxococcota</taxon>
        <taxon>Myxococcia</taxon>
        <taxon>Myxococcales</taxon>
        <taxon>Cystobacterineae</taxon>
        <taxon>Myxococcaceae</taxon>
        <taxon>Myxococcus</taxon>
    </lineage>
</organism>
<dbReference type="Gene3D" id="3.40.50.150">
    <property type="entry name" value="Vaccinia Virus protein VP39"/>
    <property type="match status" value="1"/>
</dbReference>
<keyword evidence="4" id="KW-1185">Reference proteome</keyword>
<dbReference type="PANTHER" id="PTHR13369">
    <property type="match status" value="1"/>
</dbReference>
<proteinExistence type="predicted"/>
<dbReference type="EMBL" id="CP071091">
    <property type="protein sequence ID" value="QSQ13283.1"/>
    <property type="molecule type" value="Genomic_DNA"/>
</dbReference>
<dbReference type="GO" id="GO:0032259">
    <property type="term" value="P:methylation"/>
    <property type="evidence" value="ECO:0007669"/>
    <property type="project" value="UniProtKB-KW"/>
</dbReference>
<keyword evidence="3" id="KW-0489">Methyltransferase</keyword>
<dbReference type="Proteomes" id="UP000663090">
    <property type="component" value="Chromosome"/>
</dbReference>
<sequence>MCGLSVVDGDAEDGHRGAPAGDHPRGRRGGVRLRRNVKASQVRRELLPDQSQALLRELHLLTREGNLNADALRKLKQVNHLMGLLRPAVEDVKARHPEPVMVDAGSGNAYLGFVLYELYLKDAAGGSLVSVEGRPELTERAKGRAERLGFSRMRFQTAHIDQAEYPERIHLLMALHACDTATDDALIAAVRHGADHVAVVPCCQAEVAAQLKEQRKAVHGSMGLLYAHPWHRREFGSHLTNVIRALTLESFGYQVTVTELTGWEHSLKNELILGRRVHRDNRRARLQLERLLAETGVNPKLTRELGVKPSASVGELPPVEAEEAVASADVTPSVES</sequence>
<dbReference type="Pfam" id="PF13679">
    <property type="entry name" value="Methyltransf_32"/>
    <property type="match status" value="1"/>
</dbReference>
<evidence type="ECO:0000259" key="2">
    <source>
        <dbReference type="Pfam" id="PF13679"/>
    </source>
</evidence>
<dbReference type="SUPFAM" id="SSF53335">
    <property type="entry name" value="S-adenosyl-L-methionine-dependent methyltransferases"/>
    <property type="match status" value="1"/>
</dbReference>